<feature type="region of interest" description="Disordered" evidence="1">
    <location>
        <begin position="86"/>
        <end position="114"/>
    </location>
</feature>
<dbReference type="AlphaFoldDB" id="A0A7S4K5H5"/>
<name>A0A7S4K5H5_9STRA</name>
<feature type="compositionally biased region" description="Acidic residues" evidence="1">
    <location>
        <begin position="86"/>
        <end position="111"/>
    </location>
</feature>
<dbReference type="InterPro" id="IPR019410">
    <property type="entry name" value="Methyltransf_16"/>
</dbReference>
<dbReference type="EMBL" id="HBKQ01057880">
    <property type="protein sequence ID" value="CAE2284447.1"/>
    <property type="molecule type" value="Transcribed_RNA"/>
</dbReference>
<dbReference type="CDD" id="cd02440">
    <property type="entry name" value="AdoMet_MTases"/>
    <property type="match status" value="1"/>
</dbReference>
<dbReference type="SUPFAM" id="SSF53335">
    <property type="entry name" value="S-adenosyl-L-methionine-dependent methyltransferases"/>
    <property type="match status" value="1"/>
</dbReference>
<organism evidence="2">
    <name type="scientific">Odontella aurita</name>
    <dbReference type="NCBI Taxonomy" id="265563"/>
    <lineage>
        <taxon>Eukaryota</taxon>
        <taxon>Sar</taxon>
        <taxon>Stramenopiles</taxon>
        <taxon>Ochrophyta</taxon>
        <taxon>Bacillariophyta</taxon>
        <taxon>Mediophyceae</taxon>
        <taxon>Biddulphiophycidae</taxon>
        <taxon>Eupodiscales</taxon>
        <taxon>Odontellaceae</taxon>
        <taxon>Odontella</taxon>
    </lineage>
</organism>
<dbReference type="PANTHER" id="PTHR14614">
    <property type="entry name" value="HEPATOCELLULAR CARCINOMA-ASSOCIATED ANTIGEN"/>
    <property type="match status" value="1"/>
</dbReference>
<protein>
    <recommendedName>
        <fullName evidence="3">Calmodulin-lysine N-methyltransferase</fullName>
    </recommendedName>
</protein>
<evidence type="ECO:0000313" key="2">
    <source>
        <dbReference type="EMBL" id="CAE2284447.1"/>
    </source>
</evidence>
<dbReference type="Gene3D" id="3.40.50.150">
    <property type="entry name" value="Vaccinia Virus protein VP39"/>
    <property type="match status" value="1"/>
</dbReference>
<dbReference type="PANTHER" id="PTHR14614:SF130">
    <property type="entry name" value="PROTEIN-LYSINE N-METHYLTRANSFERASE EEF2KMT"/>
    <property type="match status" value="1"/>
</dbReference>
<gene>
    <name evidence="2" type="ORF">OAUR00152_LOCUS39539</name>
</gene>
<evidence type="ECO:0008006" key="3">
    <source>
        <dbReference type="Google" id="ProtNLM"/>
    </source>
</evidence>
<accession>A0A7S4K5H5</accession>
<evidence type="ECO:0000256" key="1">
    <source>
        <dbReference type="SAM" id="MobiDB-lite"/>
    </source>
</evidence>
<dbReference type="InterPro" id="IPR029063">
    <property type="entry name" value="SAM-dependent_MTases_sf"/>
</dbReference>
<reference evidence="2" key="1">
    <citation type="submission" date="2021-01" db="EMBL/GenBank/DDBJ databases">
        <authorList>
            <person name="Corre E."/>
            <person name="Pelletier E."/>
            <person name="Niang G."/>
            <person name="Scheremetjew M."/>
            <person name="Finn R."/>
            <person name="Kale V."/>
            <person name="Holt S."/>
            <person name="Cochrane G."/>
            <person name="Meng A."/>
            <person name="Brown T."/>
            <person name="Cohen L."/>
        </authorList>
    </citation>
    <scope>NUCLEOTIDE SEQUENCE</scope>
    <source>
        <strain evidence="2">Isolate 1302-5</strain>
    </source>
</reference>
<proteinExistence type="predicted"/>
<dbReference type="Pfam" id="PF10294">
    <property type="entry name" value="Methyltransf_16"/>
    <property type="match status" value="1"/>
</dbReference>
<sequence length="389" mass="43346">MASKEEISIEEQSRVVSVVVPEDAKPGDTHTFKLDDGLEIEMTIPEDSKPGDRIEIPLPDDVDDFRELFMQLHPSNGNMLYFSSLGEEEEGESEGKENDDDDDDDEDEDADGTNTVAWPAGIQLAQFITSPEAAPFLQDKMSVLDLGSGMGVSGLAIASAVAELDDDNKREVVLTDLPNAIALVQSNVEFNRDTIQKGEDDKDAKVTLRSVPLTWGQTNEDAEDELKGKNFDLVVGSDILYDPSPDVLKALAKTMDSFVSDGGKIFLSTRWRKPNEERVFFEEMERIGYDFKLVHEALNLEARPAAVEEKKDEDENAPIVVNPCFLSWKERGNTESEGYKKFFADTKVNVSGESIPLCEVTEEQLESMEDEEFDTAEDLNIQLYVGHKE</sequence>